<dbReference type="EMBL" id="JAVDQD010000019">
    <property type="protein sequence ID" value="MDR6242091.1"/>
    <property type="molecule type" value="Genomic_DNA"/>
</dbReference>
<dbReference type="SUPFAM" id="SSF46785">
    <property type="entry name" value="Winged helix' DNA-binding domain"/>
    <property type="match status" value="2"/>
</dbReference>
<feature type="domain" description="Initiator Rep protein WH1" evidence="2">
    <location>
        <begin position="9"/>
        <end position="150"/>
    </location>
</feature>
<gene>
    <name evidence="3" type="ORF">HNQ88_005178</name>
</gene>
<evidence type="ECO:0000259" key="2">
    <source>
        <dbReference type="Pfam" id="PF01051"/>
    </source>
</evidence>
<protein>
    <submittedName>
        <fullName evidence="3">Plasmid replication initiation protein</fullName>
    </submittedName>
</protein>
<accession>A0AAE3XQC2</accession>
<dbReference type="Pfam" id="PF01051">
    <property type="entry name" value="Rep3_N"/>
    <property type="match status" value="1"/>
</dbReference>
<comment type="similarity">
    <text evidence="1">Belongs to the initiator RepB protein family.</text>
</comment>
<keyword evidence="4" id="KW-1185">Reference proteome</keyword>
<dbReference type="Proteomes" id="UP001185092">
    <property type="component" value="Unassembled WGS sequence"/>
</dbReference>
<proteinExistence type="inferred from homology"/>
<dbReference type="GO" id="GO:0006270">
    <property type="term" value="P:DNA replication initiation"/>
    <property type="evidence" value="ECO:0007669"/>
    <property type="project" value="InterPro"/>
</dbReference>
<evidence type="ECO:0000256" key="1">
    <source>
        <dbReference type="ARBA" id="ARBA00038283"/>
    </source>
</evidence>
<dbReference type="InterPro" id="IPR036388">
    <property type="entry name" value="WH-like_DNA-bd_sf"/>
</dbReference>
<dbReference type="InterPro" id="IPR036390">
    <property type="entry name" value="WH_DNA-bd_sf"/>
</dbReference>
<dbReference type="GO" id="GO:0003887">
    <property type="term" value="F:DNA-directed DNA polymerase activity"/>
    <property type="evidence" value="ECO:0007669"/>
    <property type="project" value="InterPro"/>
</dbReference>
<dbReference type="AlphaFoldDB" id="A0AAE3XQC2"/>
<evidence type="ECO:0000313" key="4">
    <source>
        <dbReference type="Proteomes" id="UP001185092"/>
    </source>
</evidence>
<dbReference type="InterPro" id="IPR000525">
    <property type="entry name" value="Initiator_Rep_WH1"/>
</dbReference>
<dbReference type="RefSeq" id="WP_309943467.1">
    <property type="nucleotide sequence ID" value="NZ_AP025313.1"/>
</dbReference>
<name>A0AAE3XQC2_9BACT</name>
<sequence>MKKGNYKLVKKSNKLVNSRNGFSLYQQRIILLMTTLIKDTDETSEYKIPIHDILGLERGTKIPTGSYRHIREAAEGLTNSSIRIQEGKRWRALSFITEARGEYGKDYIYIRFSMEMRPYFLNLKEQFTTYFLHNVYSFKSAYSIRVYELLIQYYPNIKSRKFDLELLKDMLEVKDRYKRFYDFRKRVIDVAVAEINVYSDIKVKYNLLKKGRAVIGIEFIISGNSRVQIQSESDLLDNGDLSLINNTKVDNRIPDSVKKGDISTVMYQKMLSEYNKGLVDYTIQKVDEKKDIKSVTGYVLRALMGGFYVDEYNAKMGFNKTSEEYYEEYVEVGENDLYDDHIDIDKAKEEYEKKWSEVLDKYLSGEVEDDLYEYLYDNQDHTMGVVQRYLKEWKEGNPTRNAKINFGAWLIRKYGSDEEKSMMDYKKYMKDKYGIDV</sequence>
<dbReference type="Pfam" id="PF21205">
    <property type="entry name" value="Rep3_C"/>
    <property type="match status" value="1"/>
</dbReference>
<evidence type="ECO:0000313" key="3">
    <source>
        <dbReference type="EMBL" id="MDR6242091.1"/>
    </source>
</evidence>
<organism evidence="3 4">
    <name type="scientific">Aureibacter tunicatorum</name>
    <dbReference type="NCBI Taxonomy" id="866807"/>
    <lineage>
        <taxon>Bacteria</taxon>
        <taxon>Pseudomonadati</taxon>
        <taxon>Bacteroidota</taxon>
        <taxon>Cytophagia</taxon>
        <taxon>Cytophagales</taxon>
        <taxon>Persicobacteraceae</taxon>
        <taxon>Aureibacter</taxon>
    </lineage>
</organism>
<reference evidence="3" key="1">
    <citation type="submission" date="2023-07" db="EMBL/GenBank/DDBJ databases">
        <title>Genomic Encyclopedia of Type Strains, Phase IV (KMG-IV): sequencing the most valuable type-strain genomes for metagenomic binning, comparative biology and taxonomic classification.</title>
        <authorList>
            <person name="Goeker M."/>
        </authorList>
    </citation>
    <scope>NUCLEOTIDE SEQUENCE</scope>
    <source>
        <strain evidence="3">DSM 26174</strain>
    </source>
</reference>
<dbReference type="Gene3D" id="1.10.10.10">
    <property type="entry name" value="Winged helix-like DNA-binding domain superfamily/Winged helix DNA-binding domain"/>
    <property type="match status" value="2"/>
</dbReference>
<comment type="caution">
    <text evidence="3">The sequence shown here is derived from an EMBL/GenBank/DDBJ whole genome shotgun (WGS) entry which is preliminary data.</text>
</comment>